<protein>
    <submittedName>
        <fullName evidence="2">YbhB/YbcL family Raf kinase inhibitor-like protein</fullName>
    </submittedName>
</protein>
<proteinExistence type="inferred from homology"/>
<gene>
    <name evidence="2" type="ORF">Q5716_05555</name>
</gene>
<dbReference type="Proteomes" id="UP001241072">
    <property type="component" value="Unassembled WGS sequence"/>
</dbReference>
<dbReference type="RefSeq" id="WP_305002098.1">
    <property type="nucleotide sequence ID" value="NZ_JAUQUB010000001.1"/>
</dbReference>
<reference evidence="2 3" key="1">
    <citation type="submission" date="2023-07" db="EMBL/GenBank/DDBJ databases">
        <title>Protaetiibacter sp. nov WY-16 isolated from soil.</title>
        <authorList>
            <person name="Liu B."/>
            <person name="Wan Y."/>
        </authorList>
    </citation>
    <scope>NUCLEOTIDE SEQUENCE [LARGE SCALE GENOMIC DNA]</scope>
    <source>
        <strain evidence="2 3">WY-16</strain>
    </source>
</reference>
<name>A0ABT9BMK7_9MICO</name>
<dbReference type="GO" id="GO:0004860">
    <property type="term" value="F:protein kinase inhibitor activity"/>
    <property type="evidence" value="ECO:0007669"/>
    <property type="project" value="UniProtKB-KW"/>
</dbReference>
<evidence type="ECO:0000256" key="1">
    <source>
        <dbReference type="ARBA" id="ARBA00007120"/>
    </source>
</evidence>
<evidence type="ECO:0000313" key="3">
    <source>
        <dbReference type="Proteomes" id="UP001241072"/>
    </source>
</evidence>
<evidence type="ECO:0000313" key="2">
    <source>
        <dbReference type="EMBL" id="MDO7881693.1"/>
    </source>
</evidence>
<dbReference type="NCBIfam" id="TIGR00481">
    <property type="entry name" value="YbhB/YbcL family Raf kinase inhibitor-like protein"/>
    <property type="match status" value="1"/>
</dbReference>
<comment type="caution">
    <text evidence="2">The sequence shown here is derived from an EMBL/GenBank/DDBJ whole genome shotgun (WGS) entry which is preliminary data.</text>
</comment>
<dbReference type="CDD" id="cd00865">
    <property type="entry name" value="PEBP_bact_arch"/>
    <property type="match status" value="1"/>
</dbReference>
<organism evidence="2 3">
    <name type="scientific">Antiquaquibacter soli</name>
    <dbReference type="NCBI Taxonomy" id="3064523"/>
    <lineage>
        <taxon>Bacteria</taxon>
        <taxon>Bacillati</taxon>
        <taxon>Actinomycetota</taxon>
        <taxon>Actinomycetes</taxon>
        <taxon>Micrococcales</taxon>
        <taxon>Microbacteriaceae</taxon>
        <taxon>Antiquaquibacter</taxon>
    </lineage>
</organism>
<dbReference type="InterPro" id="IPR036610">
    <property type="entry name" value="PEBP-like_sf"/>
</dbReference>
<keyword evidence="2" id="KW-0649">Protein kinase inhibitor</keyword>
<dbReference type="InterPro" id="IPR008914">
    <property type="entry name" value="PEBP"/>
</dbReference>
<comment type="similarity">
    <text evidence="1">Belongs to the UPF0098 family.</text>
</comment>
<dbReference type="PANTHER" id="PTHR30289">
    <property type="entry name" value="UNCHARACTERIZED PROTEIN YBCL-RELATED"/>
    <property type="match status" value="1"/>
</dbReference>
<sequence>MANHPNWRLPEVPKFALTSPDFEEGETLPQWARSGIAGAGGEDRSPTLHWDGAPSGTRSFALTCFDPDAPTGSGWWHWAVYNIPAKVTSLPQDAGNPDAGLLPSGAITLPNELRLERYLGAAPPSGHGEHRYVFTVSALDVERLDIPVGSTPAILGFHIASHIVARAQLTGVSETA</sequence>
<dbReference type="EMBL" id="JAUQUB010000001">
    <property type="protein sequence ID" value="MDO7881693.1"/>
    <property type="molecule type" value="Genomic_DNA"/>
</dbReference>
<dbReference type="Gene3D" id="3.90.280.10">
    <property type="entry name" value="PEBP-like"/>
    <property type="match status" value="1"/>
</dbReference>
<keyword evidence="3" id="KW-1185">Reference proteome</keyword>
<dbReference type="InterPro" id="IPR005247">
    <property type="entry name" value="YbhB_YbcL/LppC-like"/>
</dbReference>
<dbReference type="Pfam" id="PF01161">
    <property type="entry name" value="PBP"/>
    <property type="match status" value="1"/>
</dbReference>
<accession>A0ABT9BMK7</accession>
<dbReference type="PANTHER" id="PTHR30289:SF1">
    <property type="entry name" value="PEBP (PHOSPHATIDYLETHANOLAMINE-BINDING PROTEIN) FAMILY PROTEIN"/>
    <property type="match status" value="1"/>
</dbReference>
<dbReference type="SUPFAM" id="SSF49777">
    <property type="entry name" value="PEBP-like"/>
    <property type="match status" value="1"/>
</dbReference>